<dbReference type="Pfam" id="PF00266">
    <property type="entry name" value="Aminotran_5"/>
    <property type="match status" value="1"/>
</dbReference>
<dbReference type="InterPro" id="IPR000192">
    <property type="entry name" value="Aminotrans_V_dom"/>
</dbReference>
<feature type="domain" description="Aminotransferase class V" evidence="1">
    <location>
        <begin position="17"/>
        <end position="175"/>
    </location>
</feature>
<dbReference type="Proteomes" id="UP001523565">
    <property type="component" value="Unassembled WGS sequence"/>
</dbReference>
<keyword evidence="2" id="KW-0808">Transferase</keyword>
<dbReference type="InterPro" id="IPR015421">
    <property type="entry name" value="PyrdxlP-dep_Trfase_major"/>
</dbReference>
<dbReference type="EMBL" id="JAMZFV010000034">
    <property type="protein sequence ID" value="MCP1111436.1"/>
    <property type="molecule type" value="Genomic_DNA"/>
</dbReference>
<dbReference type="GO" id="GO:0008483">
    <property type="term" value="F:transaminase activity"/>
    <property type="evidence" value="ECO:0007669"/>
    <property type="project" value="UniProtKB-KW"/>
</dbReference>
<reference evidence="2 3" key="1">
    <citation type="journal article" date="2022" name="Genome Biol. Evol.">
        <title>Host diet, physiology and behaviors set the stage for Lachnospiraceae cladogenesis.</title>
        <authorList>
            <person name="Vera-Ponce De Leon A."/>
            <person name="Schneider M."/>
            <person name="Jahnes B.C."/>
            <person name="Sadowski V."/>
            <person name="Camuy-Velez L.A."/>
            <person name="Duan J."/>
            <person name="Sabree Z.L."/>
        </authorList>
    </citation>
    <scope>NUCLEOTIDE SEQUENCE [LARGE SCALE GENOMIC DNA]</scope>
    <source>
        <strain evidence="2 3">PAL227</strain>
    </source>
</reference>
<accession>A0ABT1EP01</accession>
<comment type="caution">
    <text evidence="2">The sequence shown here is derived from an EMBL/GenBank/DDBJ whole genome shotgun (WGS) entry which is preliminary data.</text>
</comment>
<dbReference type="InterPro" id="IPR015422">
    <property type="entry name" value="PyrdxlP-dep_Trfase_small"/>
</dbReference>
<dbReference type="PANTHER" id="PTHR43586">
    <property type="entry name" value="CYSTEINE DESULFURASE"/>
    <property type="match status" value="1"/>
</dbReference>
<keyword evidence="2" id="KW-0032">Aminotransferase</keyword>
<name>A0ABT1EP01_9FIRM</name>
<evidence type="ECO:0000259" key="1">
    <source>
        <dbReference type="Pfam" id="PF00266"/>
    </source>
</evidence>
<dbReference type="Gene3D" id="3.40.640.10">
    <property type="entry name" value="Type I PLP-dependent aspartate aminotransferase-like (Major domain)"/>
    <property type="match status" value="1"/>
</dbReference>
<dbReference type="PANTHER" id="PTHR43586:SF15">
    <property type="entry name" value="BLR3095 PROTEIN"/>
    <property type="match status" value="1"/>
</dbReference>
<keyword evidence="3" id="KW-1185">Reference proteome</keyword>
<proteinExistence type="predicted"/>
<sequence>MLNEKIQEIRNKSEVYYLNTAAMSLSPPCVEKAVTKYYKERERRGPNFSEYWNKADILRELLGEKLHCSAKEIMFTQSTSMGINLVAGMIPFEPGDNVVITDIEFPSNVYPWMNLKNRGVATRFAKNKNGALGLEEIQKLCDNHTKAVSISWVQATNGYIANLKEIGSFCRERNLFRC</sequence>
<gene>
    <name evidence="2" type="ORF">NK118_14375</name>
</gene>
<dbReference type="InterPro" id="IPR015424">
    <property type="entry name" value="PyrdxlP-dep_Trfase"/>
</dbReference>
<dbReference type="SUPFAM" id="SSF53383">
    <property type="entry name" value="PLP-dependent transferases"/>
    <property type="match status" value="1"/>
</dbReference>
<evidence type="ECO:0000313" key="3">
    <source>
        <dbReference type="Proteomes" id="UP001523565"/>
    </source>
</evidence>
<evidence type="ECO:0000313" key="2">
    <source>
        <dbReference type="EMBL" id="MCP1111436.1"/>
    </source>
</evidence>
<dbReference type="Gene3D" id="3.90.1150.10">
    <property type="entry name" value="Aspartate Aminotransferase, domain 1"/>
    <property type="match status" value="1"/>
</dbReference>
<protein>
    <submittedName>
        <fullName evidence="2">Aminotransferase class V-fold PLP-dependent enzyme</fullName>
    </submittedName>
</protein>
<organism evidence="2 3">
    <name type="scientific">Ohessyouella blattaphilus</name>
    <dbReference type="NCBI Taxonomy" id="2949333"/>
    <lineage>
        <taxon>Bacteria</taxon>
        <taxon>Bacillati</taxon>
        <taxon>Bacillota</taxon>
        <taxon>Clostridia</taxon>
        <taxon>Lachnospirales</taxon>
        <taxon>Lachnospiraceae</taxon>
        <taxon>Ohessyouella</taxon>
    </lineage>
</organism>